<dbReference type="AlphaFoldDB" id="A0A1G5RE77"/>
<keyword evidence="3" id="KW-1185">Reference proteome</keyword>
<evidence type="ECO:0000313" key="2">
    <source>
        <dbReference type="EMBL" id="SCZ71691.1"/>
    </source>
</evidence>
<feature type="transmembrane region" description="Helical" evidence="1">
    <location>
        <begin position="6"/>
        <end position="27"/>
    </location>
</feature>
<feature type="transmembrane region" description="Helical" evidence="1">
    <location>
        <begin position="39"/>
        <end position="60"/>
    </location>
</feature>
<reference evidence="2 3" key="1">
    <citation type="submission" date="2016-10" db="EMBL/GenBank/DDBJ databases">
        <authorList>
            <person name="de Groot N.N."/>
        </authorList>
    </citation>
    <scope>NUCLEOTIDE SEQUENCE [LARGE SCALE GENOMIC DNA]</scope>
    <source>
        <strain evidence="2 3">U95</strain>
    </source>
</reference>
<protein>
    <submittedName>
        <fullName evidence="2">Uncharacterized membrane protein</fullName>
    </submittedName>
</protein>
<proteinExistence type="predicted"/>
<keyword evidence="1" id="KW-1133">Transmembrane helix</keyword>
<evidence type="ECO:0000256" key="1">
    <source>
        <dbReference type="SAM" id="Phobius"/>
    </source>
</evidence>
<dbReference type="EMBL" id="FMWG01000012">
    <property type="protein sequence ID" value="SCZ71691.1"/>
    <property type="molecule type" value="Genomic_DNA"/>
</dbReference>
<dbReference type="STRING" id="1156985.SAMN04488118_11287"/>
<feature type="transmembrane region" description="Helical" evidence="1">
    <location>
        <begin position="80"/>
        <end position="98"/>
    </location>
</feature>
<accession>A0A1G5RE77</accession>
<dbReference type="InterPro" id="IPR008407">
    <property type="entry name" value="Brnchd-chn_aa_trnsp_AzlD"/>
</dbReference>
<organism evidence="2 3">
    <name type="scientific">Epibacterium ulvae</name>
    <dbReference type="NCBI Taxonomy" id="1156985"/>
    <lineage>
        <taxon>Bacteria</taxon>
        <taxon>Pseudomonadati</taxon>
        <taxon>Pseudomonadota</taxon>
        <taxon>Alphaproteobacteria</taxon>
        <taxon>Rhodobacterales</taxon>
        <taxon>Roseobacteraceae</taxon>
        <taxon>Epibacterium</taxon>
    </lineage>
</organism>
<dbReference type="RefSeq" id="WP_090220739.1">
    <property type="nucleotide sequence ID" value="NZ_CANMPF010000012.1"/>
</dbReference>
<keyword evidence="1" id="KW-0812">Transmembrane</keyword>
<evidence type="ECO:0000313" key="3">
    <source>
        <dbReference type="Proteomes" id="UP000198767"/>
    </source>
</evidence>
<dbReference type="OrthoDB" id="7870157at2"/>
<dbReference type="Pfam" id="PF05437">
    <property type="entry name" value="AzlD"/>
    <property type="match status" value="1"/>
</dbReference>
<dbReference type="Proteomes" id="UP000198767">
    <property type="component" value="Unassembled WGS sequence"/>
</dbReference>
<name>A0A1G5RE77_9RHOB</name>
<gene>
    <name evidence="2" type="ORF">SAMN04488118_11287</name>
</gene>
<keyword evidence="1" id="KW-0472">Membrane</keyword>
<sequence>MTHDIWITVWVLGFASLAIRLFGFLLAQRLPQTGAWARGMEALPGCLIVALVALMILNSGQQEWIAGAVVLLIAAKTRNLPLSMAIGVAVVAFMRATLP</sequence>